<keyword evidence="1" id="KW-0812">Transmembrane</keyword>
<proteinExistence type="predicted"/>
<dbReference type="GO" id="GO:0015074">
    <property type="term" value="P:DNA integration"/>
    <property type="evidence" value="ECO:0007669"/>
    <property type="project" value="InterPro"/>
</dbReference>
<dbReference type="SUPFAM" id="SSF53098">
    <property type="entry name" value="Ribonuclease H-like"/>
    <property type="match status" value="1"/>
</dbReference>
<feature type="domain" description="Integrase catalytic" evidence="2">
    <location>
        <begin position="1"/>
        <end position="139"/>
    </location>
</feature>
<dbReference type="Proteomes" id="UP000054495">
    <property type="component" value="Unassembled WGS sequence"/>
</dbReference>
<keyword evidence="4" id="KW-1185">Reference proteome</keyword>
<organism evidence="3 4">
    <name type="scientific">Ancylostoma ceylanicum</name>
    <dbReference type="NCBI Taxonomy" id="53326"/>
    <lineage>
        <taxon>Eukaryota</taxon>
        <taxon>Metazoa</taxon>
        <taxon>Ecdysozoa</taxon>
        <taxon>Nematoda</taxon>
        <taxon>Chromadorea</taxon>
        <taxon>Rhabditida</taxon>
        <taxon>Rhabditina</taxon>
        <taxon>Rhabditomorpha</taxon>
        <taxon>Strongyloidea</taxon>
        <taxon>Ancylostomatidae</taxon>
        <taxon>Ancylostomatinae</taxon>
        <taxon>Ancylostoma</taxon>
    </lineage>
</organism>
<dbReference type="InterPro" id="IPR040676">
    <property type="entry name" value="DUF5641"/>
</dbReference>
<keyword evidence="1" id="KW-1133">Transmembrane helix</keyword>
<name>A0A0D6L7C1_9BILA</name>
<gene>
    <name evidence="3" type="ORF">ANCCEY_13528</name>
</gene>
<dbReference type="EMBL" id="KE125694">
    <property type="protein sequence ID" value="EPB67379.1"/>
    <property type="molecule type" value="Genomic_DNA"/>
</dbReference>
<dbReference type="PANTHER" id="PTHR47331:SF2">
    <property type="match status" value="1"/>
</dbReference>
<dbReference type="PANTHER" id="PTHR47331">
    <property type="entry name" value="PHD-TYPE DOMAIN-CONTAINING PROTEIN"/>
    <property type="match status" value="1"/>
</dbReference>
<dbReference type="AlphaFoldDB" id="A0A0D6L7C1"/>
<dbReference type="InterPro" id="IPR012337">
    <property type="entry name" value="RNaseH-like_sf"/>
</dbReference>
<accession>A0A0D6L7C1</accession>
<dbReference type="Pfam" id="PF18701">
    <property type="entry name" value="DUF5641"/>
    <property type="match status" value="1"/>
</dbReference>
<dbReference type="InterPro" id="IPR001584">
    <property type="entry name" value="Integrase_cat-core"/>
</dbReference>
<dbReference type="Gene3D" id="3.30.420.10">
    <property type="entry name" value="Ribonuclease H-like superfamily/Ribonuclease H"/>
    <property type="match status" value="1"/>
</dbReference>
<dbReference type="InterPro" id="IPR036397">
    <property type="entry name" value="RNaseH_sf"/>
</dbReference>
<feature type="transmembrane region" description="Helical" evidence="1">
    <location>
        <begin position="342"/>
        <end position="364"/>
    </location>
</feature>
<dbReference type="PROSITE" id="PS50994">
    <property type="entry name" value="INTEGRASE"/>
    <property type="match status" value="1"/>
</dbReference>
<evidence type="ECO:0000313" key="4">
    <source>
        <dbReference type="Proteomes" id="UP000054495"/>
    </source>
</evidence>
<dbReference type="GO" id="GO:0003676">
    <property type="term" value="F:nucleic acid binding"/>
    <property type="evidence" value="ECO:0007669"/>
    <property type="project" value="InterPro"/>
</dbReference>
<evidence type="ECO:0000259" key="2">
    <source>
        <dbReference type="PROSITE" id="PS50994"/>
    </source>
</evidence>
<keyword evidence="1" id="KW-0472">Membrane</keyword>
<protein>
    <recommendedName>
        <fullName evidence="2">Integrase catalytic domain-containing protein</fullName>
    </recommendedName>
</protein>
<reference evidence="3 4" key="1">
    <citation type="submission" date="2013-05" db="EMBL/GenBank/DDBJ databases">
        <title>Draft genome of the parasitic nematode Anyclostoma ceylanicum.</title>
        <authorList>
            <person name="Mitreva M."/>
        </authorList>
    </citation>
    <scope>NUCLEOTIDE SEQUENCE [LARGE SCALE GENOMIC DNA]</scope>
</reference>
<evidence type="ECO:0000313" key="3">
    <source>
        <dbReference type="EMBL" id="EPB67379.1"/>
    </source>
</evidence>
<sequence>MATEEFINALRRFIARRGFPETITCDNVPTFLLTENVLSQGTSDLKEDISHDLANKEIRWSHITPYAQWQGGFHERLIKSIKHSIYKALRGAKRRSLDDIHTFVTEVEACLNCRPLTYQGATQEALCSVRPIDFVQRDMTLSLPIPEGTTTEERDPVYLPPNELRQLQYQQQVINALHSFQQEVERFWNIWQQQYLLSLRDTHKKYVSNRRQGKEHPEIGDVVLMSDPVQPRNGWEMGRITHLRYGADDEVRKAELVTSTRRIMRRPINLLIPLEIQEARATAGVVPTDTASAVHEPPQENQKTPVVRTHSYDLRERKPMNYAQERVTATTVSTSSRPSSKWFLFYIMILSLTQITSGNSTFFMTREFLSMQRRHKTSKFAQIEYAKSSILPATHSS</sequence>
<evidence type="ECO:0000256" key="1">
    <source>
        <dbReference type="SAM" id="Phobius"/>
    </source>
</evidence>